<evidence type="ECO:0000256" key="2">
    <source>
        <dbReference type="SAM" id="Phobius"/>
    </source>
</evidence>
<proteinExistence type="predicted"/>
<dbReference type="AlphaFoldDB" id="A0AAN8J6P9"/>
<reference evidence="4 5" key="1">
    <citation type="submission" date="2024-01" db="EMBL/GenBank/DDBJ databases">
        <title>The genome of the rayed Mediterranean limpet Patella caerulea (Linnaeus, 1758).</title>
        <authorList>
            <person name="Anh-Thu Weber A."/>
            <person name="Halstead-Nussloch G."/>
        </authorList>
    </citation>
    <scope>NUCLEOTIDE SEQUENCE [LARGE SCALE GENOMIC DNA]</scope>
    <source>
        <strain evidence="4">AATW-2023a</strain>
        <tissue evidence="4">Whole specimen</tissue>
    </source>
</reference>
<keyword evidence="2" id="KW-0812">Transmembrane</keyword>
<keyword evidence="3" id="KW-0732">Signal</keyword>
<keyword evidence="2" id="KW-1133">Transmembrane helix</keyword>
<organism evidence="4 5">
    <name type="scientific">Patella caerulea</name>
    <name type="common">Rayed Mediterranean limpet</name>
    <dbReference type="NCBI Taxonomy" id="87958"/>
    <lineage>
        <taxon>Eukaryota</taxon>
        <taxon>Metazoa</taxon>
        <taxon>Spiralia</taxon>
        <taxon>Lophotrochozoa</taxon>
        <taxon>Mollusca</taxon>
        <taxon>Gastropoda</taxon>
        <taxon>Patellogastropoda</taxon>
        <taxon>Patelloidea</taxon>
        <taxon>Patellidae</taxon>
        <taxon>Patella</taxon>
    </lineage>
</organism>
<dbReference type="Proteomes" id="UP001347796">
    <property type="component" value="Unassembled WGS sequence"/>
</dbReference>
<evidence type="ECO:0000313" key="4">
    <source>
        <dbReference type="EMBL" id="KAK6170965.1"/>
    </source>
</evidence>
<dbReference type="EMBL" id="JAZGQO010000014">
    <property type="protein sequence ID" value="KAK6170965.1"/>
    <property type="molecule type" value="Genomic_DNA"/>
</dbReference>
<feature type="region of interest" description="Disordered" evidence="1">
    <location>
        <begin position="210"/>
        <end position="231"/>
    </location>
</feature>
<protein>
    <submittedName>
        <fullName evidence="4">Uncharacterized protein</fullName>
    </submittedName>
</protein>
<feature type="signal peptide" evidence="3">
    <location>
        <begin position="1"/>
        <end position="23"/>
    </location>
</feature>
<evidence type="ECO:0000256" key="3">
    <source>
        <dbReference type="SAM" id="SignalP"/>
    </source>
</evidence>
<keyword evidence="5" id="KW-1185">Reference proteome</keyword>
<sequence>MSQSIVLLATISLVITDLEKSTAEPQKYVMCGMDPCDKGERFCDKIDMICSPCKYLESYCRTNDKDVGCLMYNCISTVMKNQSTDLEKVKSEYQLFKLESEKKLKQDKLTIISLGVLVGVLVLILLVLILQPRLKKCPNIYDFLANYKVKTDKVVRQDETNVVDPEMPPEVQQPEQEAISLHPESKTPLLPEPVQDNCPNDPEYSVCQVNTQSKQTDPHKFPPSNISPTEGNLMRKTQIVCN</sequence>
<comment type="caution">
    <text evidence="4">The sequence shown here is derived from an EMBL/GenBank/DDBJ whole genome shotgun (WGS) entry which is preliminary data.</text>
</comment>
<evidence type="ECO:0000313" key="5">
    <source>
        <dbReference type="Proteomes" id="UP001347796"/>
    </source>
</evidence>
<feature type="chain" id="PRO_5043022866" evidence="3">
    <location>
        <begin position="24"/>
        <end position="242"/>
    </location>
</feature>
<gene>
    <name evidence="4" type="ORF">SNE40_019241</name>
</gene>
<feature type="transmembrane region" description="Helical" evidence="2">
    <location>
        <begin position="109"/>
        <end position="130"/>
    </location>
</feature>
<accession>A0AAN8J6P9</accession>
<evidence type="ECO:0000256" key="1">
    <source>
        <dbReference type="SAM" id="MobiDB-lite"/>
    </source>
</evidence>
<name>A0AAN8J6P9_PATCE</name>
<keyword evidence="2" id="KW-0472">Membrane</keyword>